<protein>
    <submittedName>
        <fullName evidence="2">Uncharacterized protein</fullName>
    </submittedName>
</protein>
<sequence length="167" mass="18274">MNNVCPSSRREGVADAGYRQVCSRGAPSLHVILRTPYLAGLRSLRSCASQGTGSHEHRPGTSGGRRSPAQRHTLAGTSPVPDNAGFCISPTPPQLVHFPSPDLAACSFFTVKYNVIVWSRRITRPKKPPKLLQHTRTGVPDSSRPDCVRDRQTITTTARLMATRQDF</sequence>
<reference evidence="2" key="1">
    <citation type="submission" date="2020-03" db="EMBL/GenBank/DDBJ databases">
        <title>A mixture of massive structural variations and highly conserved coding sequences in Ustilaginoidea virens genome.</title>
        <authorList>
            <person name="Zhang K."/>
            <person name="Zhao Z."/>
            <person name="Zhang Z."/>
            <person name="Li Y."/>
            <person name="Hsiang T."/>
            <person name="Sun W."/>
        </authorList>
    </citation>
    <scope>NUCLEOTIDE SEQUENCE</scope>
    <source>
        <strain evidence="2">UV-8b</strain>
    </source>
</reference>
<dbReference type="GeneID" id="66063775"/>
<evidence type="ECO:0000313" key="2">
    <source>
        <dbReference type="EMBL" id="QUC18756.1"/>
    </source>
</evidence>
<accession>A0A8E5MGM7</accession>
<organism evidence="2 3">
    <name type="scientific">Ustilaginoidea virens</name>
    <name type="common">Rice false smut fungus</name>
    <name type="synonym">Villosiclava virens</name>
    <dbReference type="NCBI Taxonomy" id="1159556"/>
    <lineage>
        <taxon>Eukaryota</taxon>
        <taxon>Fungi</taxon>
        <taxon>Dikarya</taxon>
        <taxon>Ascomycota</taxon>
        <taxon>Pezizomycotina</taxon>
        <taxon>Sordariomycetes</taxon>
        <taxon>Hypocreomycetidae</taxon>
        <taxon>Hypocreales</taxon>
        <taxon>Clavicipitaceae</taxon>
        <taxon>Ustilaginoidea</taxon>
    </lineage>
</organism>
<proteinExistence type="predicted"/>
<evidence type="ECO:0000313" key="3">
    <source>
        <dbReference type="Proteomes" id="UP000027002"/>
    </source>
</evidence>
<dbReference type="Proteomes" id="UP000027002">
    <property type="component" value="Chromosome 2"/>
</dbReference>
<dbReference type="RefSeq" id="XP_042996429.1">
    <property type="nucleotide sequence ID" value="XM_043140495.1"/>
</dbReference>
<evidence type="ECO:0000256" key="1">
    <source>
        <dbReference type="SAM" id="MobiDB-lite"/>
    </source>
</evidence>
<dbReference type="EMBL" id="CP072754">
    <property type="protein sequence ID" value="QUC18756.1"/>
    <property type="molecule type" value="Genomic_DNA"/>
</dbReference>
<gene>
    <name evidence="2" type="ORF">UV8b_02997</name>
</gene>
<dbReference type="KEGG" id="uvi:66063775"/>
<dbReference type="AlphaFoldDB" id="A0A8E5MGM7"/>
<feature type="region of interest" description="Disordered" evidence="1">
    <location>
        <begin position="48"/>
        <end position="78"/>
    </location>
</feature>
<keyword evidence="3" id="KW-1185">Reference proteome</keyword>
<name>A0A8E5MGM7_USTVR</name>